<dbReference type="InterPro" id="IPR017926">
    <property type="entry name" value="GATASE"/>
</dbReference>
<comment type="similarity">
    <text evidence="1">Belongs to the peptidase C26 family.</text>
</comment>
<keyword evidence="4" id="KW-1185">Reference proteome</keyword>
<dbReference type="OrthoDB" id="92161at2759"/>
<dbReference type="Pfam" id="PF00117">
    <property type="entry name" value="GATase"/>
    <property type="match status" value="1"/>
</dbReference>
<dbReference type="GO" id="GO:0005634">
    <property type="term" value="C:nucleus"/>
    <property type="evidence" value="ECO:0007669"/>
    <property type="project" value="TreeGrafter"/>
</dbReference>
<dbReference type="AlphaFoldDB" id="A0A830HPP4"/>
<dbReference type="Proteomes" id="UP000660262">
    <property type="component" value="Unassembled WGS sequence"/>
</dbReference>
<evidence type="ECO:0000256" key="1">
    <source>
        <dbReference type="ARBA" id="ARBA00011083"/>
    </source>
</evidence>
<protein>
    <recommendedName>
        <fullName evidence="2">Glutamine amidotransferase domain-containing protein</fullName>
    </recommendedName>
</protein>
<dbReference type="Gene3D" id="3.40.50.880">
    <property type="match status" value="1"/>
</dbReference>
<reference evidence="3" key="1">
    <citation type="submission" date="2020-10" db="EMBL/GenBank/DDBJ databases">
        <title>Unveiling of a novel bifunctional photoreceptor, Dualchrome1, isolated from a cosmopolitan green alga.</title>
        <authorList>
            <person name="Suzuki S."/>
            <person name="Kawachi M."/>
        </authorList>
    </citation>
    <scope>NUCLEOTIDE SEQUENCE</scope>
    <source>
        <strain evidence="3">NIES 2893</strain>
    </source>
</reference>
<evidence type="ECO:0000313" key="4">
    <source>
        <dbReference type="Proteomes" id="UP000660262"/>
    </source>
</evidence>
<dbReference type="PANTHER" id="PTHR42695">
    <property type="entry name" value="GLUTAMINE AMIDOTRANSFERASE YLR126C-RELATED"/>
    <property type="match status" value="1"/>
</dbReference>
<feature type="domain" description="Glutamine amidotransferase" evidence="2">
    <location>
        <begin position="50"/>
        <end position="218"/>
    </location>
</feature>
<evidence type="ECO:0000259" key="2">
    <source>
        <dbReference type="Pfam" id="PF00117"/>
    </source>
</evidence>
<evidence type="ECO:0000313" key="3">
    <source>
        <dbReference type="EMBL" id="GHP08635.1"/>
    </source>
</evidence>
<name>A0A830HPP4_9CHLO</name>
<dbReference type="GO" id="GO:0005829">
    <property type="term" value="C:cytosol"/>
    <property type="evidence" value="ECO:0007669"/>
    <property type="project" value="TreeGrafter"/>
</dbReference>
<comment type="caution">
    <text evidence="3">The sequence shown here is derived from an EMBL/GenBank/DDBJ whole genome shotgun (WGS) entry which is preliminary data.</text>
</comment>
<dbReference type="PROSITE" id="PS51273">
    <property type="entry name" value="GATASE_TYPE_1"/>
    <property type="match status" value="1"/>
</dbReference>
<dbReference type="InterPro" id="IPR044992">
    <property type="entry name" value="ChyE-like"/>
</dbReference>
<proteinExistence type="inferred from homology"/>
<dbReference type="SUPFAM" id="SSF52317">
    <property type="entry name" value="Class I glutamine amidotransferase-like"/>
    <property type="match status" value="1"/>
</dbReference>
<gene>
    <name evidence="3" type="ORF">PPROV_000737200</name>
</gene>
<dbReference type="PANTHER" id="PTHR42695:SF5">
    <property type="entry name" value="GLUTAMINE AMIDOTRANSFERASE YLR126C-RELATED"/>
    <property type="match status" value="1"/>
</dbReference>
<accession>A0A830HPP4</accession>
<dbReference type="InterPro" id="IPR029062">
    <property type="entry name" value="Class_I_gatase-like"/>
</dbReference>
<organism evidence="3 4">
    <name type="scientific">Pycnococcus provasolii</name>
    <dbReference type="NCBI Taxonomy" id="41880"/>
    <lineage>
        <taxon>Eukaryota</taxon>
        <taxon>Viridiplantae</taxon>
        <taxon>Chlorophyta</taxon>
        <taxon>Pseudoscourfieldiophyceae</taxon>
        <taxon>Pseudoscourfieldiales</taxon>
        <taxon>Pycnococcaceae</taxon>
        <taxon>Pycnococcus</taxon>
    </lineage>
</organism>
<dbReference type="EMBL" id="BNJQ01000021">
    <property type="protein sequence ID" value="GHP08635.1"/>
    <property type="molecule type" value="Genomic_DNA"/>
</dbReference>
<sequence length="284" mass="30934">MSGDLDKSSRHLVEARVAVINCPGAVPFTPLFSAMFDRAAAADRDDGGVNAEVNVTEYQAEAGKLPSLDGNYDAYAITGSRYGSYETDEWINILKTWVREARRKDARVLGVCFGHQVIADALGGDGTVEVNAAGFEFGTYRFQPDERFVQIAEQLYDVPPPPSGSIDMFYVHGDHVKPSALNGLELENMGGTDVSPCEGLFDAKQGRFLTLQGHPEFDEATMLACHTSLTDKRRLPGAMPGETDSEKSDLLRRQLASCSEAPACQAWLAQLCTSFLTADVRRAE</sequence>